<dbReference type="RefSeq" id="WP_380006504.1">
    <property type="nucleotide sequence ID" value="NZ_JBHLYR010000015.1"/>
</dbReference>
<comment type="caution">
    <text evidence="2">The sequence shown here is derived from an EMBL/GenBank/DDBJ whole genome shotgun (WGS) entry which is preliminary data.</text>
</comment>
<dbReference type="Proteomes" id="UP001589733">
    <property type="component" value="Unassembled WGS sequence"/>
</dbReference>
<evidence type="ECO:0000313" key="2">
    <source>
        <dbReference type="EMBL" id="MFB9991416.1"/>
    </source>
</evidence>
<reference evidence="2 3" key="1">
    <citation type="submission" date="2024-09" db="EMBL/GenBank/DDBJ databases">
        <authorList>
            <person name="Sun Q."/>
            <person name="Mori K."/>
        </authorList>
    </citation>
    <scope>NUCLEOTIDE SEQUENCE [LARGE SCALE GENOMIC DNA]</scope>
    <source>
        <strain evidence="2 3">JCM 13503</strain>
    </source>
</reference>
<dbReference type="EMBL" id="JBHLYR010000015">
    <property type="protein sequence ID" value="MFB9991416.1"/>
    <property type="molecule type" value="Genomic_DNA"/>
</dbReference>
<gene>
    <name evidence="2" type="ORF">ACFFLM_05440</name>
</gene>
<proteinExistence type="predicted"/>
<keyword evidence="3" id="KW-1185">Reference proteome</keyword>
<dbReference type="Pfam" id="PF13610">
    <property type="entry name" value="DDE_Tnp_IS240"/>
    <property type="match status" value="1"/>
</dbReference>
<sequence>MRNRGGVLGGGGRGKQHWLWQAVNDSGTVLESIQHACQEMHAAPIFFEKLSATSDVPDVIHTDKLWAAI</sequence>
<feature type="domain" description="DDE" evidence="1">
    <location>
        <begin position="13"/>
        <end position="65"/>
    </location>
</feature>
<organism evidence="2 3">
    <name type="scientific">Deinococcus oregonensis</name>
    <dbReference type="NCBI Taxonomy" id="1805970"/>
    <lineage>
        <taxon>Bacteria</taxon>
        <taxon>Thermotogati</taxon>
        <taxon>Deinococcota</taxon>
        <taxon>Deinococci</taxon>
        <taxon>Deinococcales</taxon>
        <taxon>Deinococcaceae</taxon>
        <taxon>Deinococcus</taxon>
    </lineage>
</organism>
<evidence type="ECO:0000259" key="1">
    <source>
        <dbReference type="Pfam" id="PF13610"/>
    </source>
</evidence>
<dbReference type="InterPro" id="IPR032874">
    <property type="entry name" value="DDE_dom"/>
</dbReference>
<evidence type="ECO:0000313" key="3">
    <source>
        <dbReference type="Proteomes" id="UP001589733"/>
    </source>
</evidence>
<protein>
    <submittedName>
        <fullName evidence="2">DDE-type integrase/transposase/recombinase</fullName>
    </submittedName>
</protein>
<accession>A0ABV6AYY4</accession>
<name>A0ABV6AYY4_9DEIO</name>